<name>A0A5J4WQM9_9EUKA</name>
<evidence type="ECO:0000313" key="3">
    <source>
        <dbReference type="Proteomes" id="UP000324800"/>
    </source>
</evidence>
<keyword evidence="1" id="KW-0472">Membrane</keyword>
<organism evidence="2 3">
    <name type="scientific">Streblomastix strix</name>
    <dbReference type="NCBI Taxonomy" id="222440"/>
    <lineage>
        <taxon>Eukaryota</taxon>
        <taxon>Metamonada</taxon>
        <taxon>Preaxostyla</taxon>
        <taxon>Oxymonadida</taxon>
        <taxon>Streblomastigidae</taxon>
        <taxon>Streblomastix</taxon>
    </lineage>
</organism>
<evidence type="ECO:0000256" key="1">
    <source>
        <dbReference type="SAM" id="Phobius"/>
    </source>
</evidence>
<protein>
    <submittedName>
        <fullName evidence="2">Uncharacterized protein</fullName>
    </submittedName>
</protein>
<dbReference type="AlphaFoldDB" id="A0A5J4WQM9"/>
<evidence type="ECO:0000313" key="2">
    <source>
        <dbReference type="EMBL" id="KAA6397063.1"/>
    </source>
</evidence>
<comment type="caution">
    <text evidence="2">The sequence shown here is derived from an EMBL/GenBank/DDBJ whole genome shotgun (WGS) entry which is preliminary data.</text>
</comment>
<feature type="transmembrane region" description="Helical" evidence="1">
    <location>
        <begin position="57"/>
        <end position="78"/>
    </location>
</feature>
<accession>A0A5J4WQM9</accession>
<sequence>MLQEKSAGLCNENWEYLHPKVVFFRSEDLHLISFSIFLKVKKPKIMGSFILLDLSEFLLLFHLIIPPITLLYGLTILFNSIGKDIETLGISGSCSSCQCLKTYISICHPEAKLTLSTALFLVTGKFGARNSNGALTFDELDFQNQKTSVKFRGAPIFQEATDQYYSVHTSGKRPPLPIRCTVHDTFWLFSLAAGGSCIYDTNHSFDEVIGPSSS</sequence>
<gene>
    <name evidence="2" type="ORF">EZS28_007412</name>
</gene>
<proteinExistence type="predicted"/>
<dbReference type="Proteomes" id="UP000324800">
    <property type="component" value="Unassembled WGS sequence"/>
</dbReference>
<reference evidence="2 3" key="1">
    <citation type="submission" date="2019-03" db="EMBL/GenBank/DDBJ databases">
        <title>Single cell metagenomics reveals metabolic interactions within the superorganism composed of flagellate Streblomastix strix and complex community of Bacteroidetes bacteria on its surface.</title>
        <authorList>
            <person name="Treitli S.C."/>
            <person name="Kolisko M."/>
            <person name="Husnik F."/>
            <person name="Keeling P."/>
            <person name="Hampl V."/>
        </authorList>
    </citation>
    <scope>NUCLEOTIDE SEQUENCE [LARGE SCALE GENOMIC DNA]</scope>
    <source>
        <strain evidence="2">ST1C</strain>
    </source>
</reference>
<keyword evidence="1" id="KW-1133">Transmembrane helix</keyword>
<dbReference type="EMBL" id="SNRW01001270">
    <property type="protein sequence ID" value="KAA6397063.1"/>
    <property type="molecule type" value="Genomic_DNA"/>
</dbReference>
<keyword evidence="1" id="KW-0812">Transmembrane</keyword>